<protein>
    <recommendedName>
        <fullName evidence="5">Selenium-binding protein</fullName>
    </recommendedName>
</protein>
<comment type="similarity">
    <text evidence="1">Belongs to the selenium-binding protein family.</text>
</comment>
<sequence>MGQQKTTEIQLRLLVPALLRCDGFIGVGCSKIFKKGYHPSHSKDPNAYGQSINFFSWSKRELIQSIDLGEDGVAPLEIRFYLKSDGKWTTEKVIDIPQRKYLDGWRLYSRLFLGEQSTQRFNYQSLGRQGTLSSSKPSLHKRKRFYGAPQMLQLSLDGKRLYVSTSIFSPWDRQFYPDMVANGGKIVKLDVDTVNGGLKLDENFLVDFGEGLMVLCCHMK</sequence>
<dbReference type="PANTHER" id="PTHR23300:SF0">
    <property type="entry name" value="METHANETHIOL OXIDASE"/>
    <property type="match status" value="1"/>
</dbReference>
<dbReference type="Pfam" id="PF05694">
    <property type="entry name" value="SBP56"/>
    <property type="match status" value="2"/>
</dbReference>
<dbReference type="InterPro" id="IPR008826">
    <property type="entry name" value="Se-bd"/>
</dbReference>
<keyword evidence="4" id="KW-1185">Reference proteome</keyword>
<organism evidence="3 4">
    <name type="scientific">Molorchus minor</name>
    <dbReference type="NCBI Taxonomy" id="1323400"/>
    <lineage>
        <taxon>Eukaryota</taxon>
        <taxon>Metazoa</taxon>
        <taxon>Ecdysozoa</taxon>
        <taxon>Arthropoda</taxon>
        <taxon>Hexapoda</taxon>
        <taxon>Insecta</taxon>
        <taxon>Pterygota</taxon>
        <taxon>Neoptera</taxon>
        <taxon>Endopterygota</taxon>
        <taxon>Coleoptera</taxon>
        <taxon>Polyphaga</taxon>
        <taxon>Cucujiformia</taxon>
        <taxon>Chrysomeloidea</taxon>
        <taxon>Cerambycidae</taxon>
        <taxon>Lamiinae</taxon>
        <taxon>Monochamini</taxon>
        <taxon>Molorchus</taxon>
    </lineage>
</organism>
<evidence type="ECO:0008006" key="5">
    <source>
        <dbReference type="Google" id="ProtNLM"/>
    </source>
</evidence>
<reference evidence="3" key="1">
    <citation type="journal article" date="2023" name="Insect Mol. Biol.">
        <title>Genome sequencing provides insights into the evolution of gene families encoding plant cell wall-degrading enzymes in longhorned beetles.</title>
        <authorList>
            <person name="Shin N.R."/>
            <person name="Okamura Y."/>
            <person name="Kirsch R."/>
            <person name="Pauchet Y."/>
        </authorList>
    </citation>
    <scope>NUCLEOTIDE SEQUENCE</scope>
    <source>
        <strain evidence="3">MMC_N1</strain>
    </source>
</reference>
<proteinExistence type="inferred from homology"/>
<evidence type="ECO:0000313" key="4">
    <source>
        <dbReference type="Proteomes" id="UP001162164"/>
    </source>
</evidence>
<name>A0ABQ9JBX1_9CUCU</name>
<evidence type="ECO:0000256" key="2">
    <source>
        <dbReference type="ARBA" id="ARBA00023266"/>
    </source>
</evidence>
<dbReference type="Proteomes" id="UP001162164">
    <property type="component" value="Unassembled WGS sequence"/>
</dbReference>
<accession>A0ABQ9JBX1</accession>
<comment type="caution">
    <text evidence="3">The sequence shown here is derived from an EMBL/GenBank/DDBJ whole genome shotgun (WGS) entry which is preliminary data.</text>
</comment>
<dbReference type="PANTHER" id="PTHR23300">
    <property type="entry name" value="METHANETHIOL OXIDASE"/>
    <property type="match status" value="1"/>
</dbReference>
<evidence type="ECO:0000313" key="3">
    <source>
        <dbReference type="EMBL" id="KAJ8975197.1"/>
    </source>
</evidence>
<dbReference type="EMBL" id="JAPWTJ010000860">
    <property type="protein sequence ID" value="KAJ8975197.1"/>
    <property type="molecule type" value="Genomic_DNA"/>
</dbReference>
<keyword evidence="2" id="KW-0711">Selenium</keyword>
<evidence type="ECO:0000256" key="1">
    <source>
        <dbReference type="ARBA" id="ARBA00005606"/>
    </source>
</evidence>
<gene>
    <name evidence="3" type="ORF">NQ317_014919</name>
</gene>